<name>A0A2T3B8N6_AMORE</name>
<dbReference type="CDD" id="cd11592">
    <property type="entry name" value="Agmatinase_PAH"/>
    <property type="match status" value="1"/>
</dbReference>
<dbReference type="EMBL" id="KZ679008">
    <property type="protein sequence ID" value="PSS23201.1"/>
    <property type="molecule type" value="Genomic_DNA"/>
</dbReference>
<keyword evidence="8" id="KW-1185">Reference proteome</keyword>
<keyword evidence="2 4" id="KW-0479">Metal-binding</keyword>
<dbReference type="InParanoid" id="A0A2T3B8N6"/>
<dbReference type="PANTHER" id="PTHR11358:SF26">
    <property type="entry name" value="GUANIDINO ACID HYDROLASE, MITOCHONDRIAL"/>
    <property type="match status" value="1"/>
</dbReference>
<organism evidence="7 8">
    <name type="scientific">Amorphotheca resinae ATCC 22711</name>
    <dbReference type="NCBI Taxonomy" id="857342"/>
    <lineage>
        <taxon>Eukaryota</taxon>
        <taxon>Fungi</taxon>
        <taxon>Dikarya</taxon>
        <taxon>Ascomycota</taxon>
        <taxon>Pezizomycotina</taxon>
        <taxon>Leotiomycetes</taxon>
        <taxon>Helotiales</taxon>
        <taxon>Amorphothecaceae</taxon>
        <taxon>Amorphotheca</taxon>
    </lineage>
</organism>
<keyword evidence="6" id="KW-0732">Signal</keyword>
<dbReference type="PROSITE" id="PS01053">
    <property type="entry name" value="ARGINASE_1"/>
    <property type="match status" value="1"/>
</dbReference>
<feature type="binding site" evidence="4">
    <location>
        <position position="309"/>
    </location>
    <ligand>
        <name>Mn(2+)</name>
        <dbReference type="ChEBI" id="CHEBI:29035"/>
        <label>1</label>
    </ligand>
</feature>
<dbReference type="InterPro" id="IPR023696">
    <property type="entry name" value="Ureohydrolase_dom_sf"/>
</dbReference>
<dbReference type="PROSITE" id="PS51409">
    <property type="entry name" value="ARGINASE_2"/>
    <property type="match status" value="1"/>
</dbReference>
<evidence type="ECO:0000256" key="4">
    <source>
        <dbReference type="PIRSR" id="PIRSR036979-1"/>
    </source>
</evidence>
<dbReference type="SUPFAM" id="SSF52768">
    <property type="entry name" value="Arginase/deacetylase"/>
    <property type="match status" value="1"/>
</dbReference>
<keyword evidence="4" id="KW-0464">Manganese</keyword>
<feature type="binding site" evidence="4">
    <location>
        <position position="208"/>
    </location>
    <ligand>
        <name>Mn(2+)</name>
        <dbReference type="ChEBI" id="CHEBI:29035"/>
        <label>1</label>
    </ligand>
</feature>
<feature type="binding site" evidence="4">
    <location>
        <position position="210"/>
    </location>
    <ligand>
        <name>Mn(2+)</name>
        <dbReference type="ChEBI" id="CHEBI:29035"/>
        <label>1</label>
    </ligand>
</feature>
<dbReference type="Pfam" id="PF00491">
    <property type="entry name" value="Arginase"/>
    <property type="match status" value="1"/>
</dbReference>
<dbReference type="GO" id="GO:0046872">
    <property type="term" value="F:metal ion binding"/>
    <property type="evidence" value="ECO:0007669"/>
    <property type="project" value="UniProtKB-KW"/>
</dbReference>
<dbReference type="FunFam" id="3.40.800.10:FF:000014">
    <property type="entry name" value="Arginase family protein"/>
    <property type="match status" value="1"/>
</dbReference>
<protein>
    <recommendedName>
        <fullName evidence="9">Agmatinase</fullName>
    </recommendedName>
</protein>
<comment type="cofactor">
    <cofactor evidence="4">
        <name>Mn(2+)</name>
        <dbReference type="ChEBI" id="CHEBI:29035"/>
    </cofactor>
    <text evidence="4">Binds 2 manganese ions per subunit.</text>
</comment>
<dbReference type="InterPro" id="IPR020855">
    <property type="entry name" value="Ureohydrolase_Mn_BS"/>
</dbReference>
<evidence type="ECO:0000256" key="2">
    <source>
        <dbReference type="ARBA" id="ARBA00022723"/>
    </source>
</evidence>
<dbReference type="InterPro" id="IPR006035">
    <property type="entry name" value="Ureohydrolase"/>
</dbReference>
<feature type="signal peptide" evidence="6">
    <location>
        <begin position="1"/>
        <end position="20"/>
    </location>
</feature>
<dbReference type="GO" id="GO:0033389">
    <property type="term" value="P:putrescine biosynthetic process from arginine, via agmatine"/>
    <property type="evidence" value="ECO:0007669"/>
    <property type="project" value="TreeGrafter"/>
</dbReference>
<evidence type="ECO:0000256" key="3">
    <source>
        <dbReference type="ARBA" id="ARBA00022801"/>
    </source>
</evidence>
<gene>
    <name evidence="7" type="ORF">M430DRAFT_96795</name>
</gene>
<dbReference type="STRING" id="857342.A0A2T3B8N6"/>
<evidence type="ECO:0000256" key="5">
    <source>
        <dbReference type="RuleBase" id="RU003684"/>
    </source>
</evidence>
<dbReference type="PANTHER" id="PTHR11358">
    <property type="entry name" value="ARGINASE/AGMATINASE"/>
    <property type="match status" value="1"/>
</dbReference>
<dbReference type="RefSeq" id="XP_024723247.1">
    <property type="nucleotide sequence ID" value="XM_024869990.1"/>
</dbReference>
<evidence type="ECO:0008006" key="9">
    <source>
        <dbReference type="Google" id="ProtNLM"/>
    </source>
</evidence>
<evidence type="ECO:0000313" key="8">
    <source>
        <dbReference type="Proteomes" id="UP000241818"/>
    </source>
</evidence>
<reference evidence="7 8" key="1">
    <citation type="journal article" date="2018" name="New Phytol.">
        <title>Comparative genomics and transcriptomics depict ericoid mycorrhizal fungi as versatile saprotrophs and plant mutualists.</title>
        <authorList>
            <person name="Martino E."/>
            <person name="Morin E."/>
            <person name="Grelet G.A."/>
            <person name="Kuo A."/>
            <person name="Kohler A."/>
            <person name="Daghino S."/>
            <person name="Barry K.W."/>
            <person name="Cichocki N."/>
            <person name="Clum A."/>
            <person name="Dockter R.B."/>
            <person name="Hainaut M."/>
            <person name="Kuo R.C."/>
            <person name="LaButti K."/>
            <person name="Lindahl B.D."/>
            <person name="Lindquist E.A."/>
            <person name="Lipzen A."/>
            <person name="Khouja H.R."/>
            <person name="Magnuson J."/>
            <person name="Murat C."/>
            <person name="Ohm R.A."/>
            <person name="Singer S.W."/>
            <person name="Spatafora J.W."/>
            <person name="Wang M."/>
            <person name="Veneault-Fourrey C."/>
            <person name="Henrissat B."/>
            <person name="Grigoriev I.V."/>
            <person name="Martin F.M."/>
            <person name="Perotto S."/>
        </authorList>
    </citation>
    <scope>NUCLEOTIDE SEQUENCE [LARGE SCALE GENOMIC DNA]</scope>
    <source>
        <strain evidence="7 8">ATCC 22711</strain>
    </source>
</reference>
<evidence type="ECO:0000256" key="6">
    <source>
        <dbReference type="SAM" id="SignalP"/>
    </source>
</evidence>
<proteinExistence type="inferred from homology"/>
<evidence type="ECO:0000313" key="7">
    <source>
        <dbReference type="EMBL" id="PSS23201.1"/>
    </source>
</evidence>
<feature type="binding site" evidence="4">
    <location>
        <position position="206"/>
    </location>
    <ligand>
        <name>Mn(2+)</name>
        <dbReference type="ChEBI" id="CHEBI:29035"/>
        <label>1</label>
    </ligand>
</feature>
<dbReference type="PIRSF" id="PIRSF036979">
    <property type="entry name" value="Arginase"/>
    <property type="match status" value="1"/>
</dbReference>
<accession>A0A2T3B8N6</accession>
<dbReference type="OrthoDB" id="288726at2759"/>
<dbReference type="GO" id="GO:0008783">
    <property type="term" value="F:agmatinase activity"/>
    <property type="evidence" value="ECO:0007669"/>
    <property type="project" value="TreeGrafter"/>
</dbReference>
<dbReference type="Proteomes" id="UP000241818">
    <property type="component" value="Unassembled WGS sequence"/>
</dbReference>
<dbReference type="PRINTS" id="PR00116">
    <property type="entry name" value="ARGINASE"/>
</dbReference>
<dbReference type="GeneID" id="36578071"/>
<evidence type="ECO:0000256" key="1">
    <source>
        <dbReference type="ARBA" id="ARBA00009227"/>
    </source>
</evidence>
<comment type="similarity">
    <text evidence="1">Belongs to the arginase family. Agmatinase subfamily.</text>
</comment>
<dbReference type="Gene3D" id="3.40.800.10">
    <property type="entry name" value="Ureohydrolase domain"/>
    <property type="match status" value="1"/>
</dbReference>
<feature type="binding site" evidence="4">
    <location>
        <position position="307"/>
    </location>
    <ligand>
        <name>Mn(2+)</name>
        <dbReference type="ChEBI" id="CHEBI:29035"/>
        <label>1</label>
    </ligand>
</feature>
<sequence>MLTATLLSATIFALASTASGHSSHGADDQAPLTEDRITRWKSGYTFTGIQTFAHLPHVECLVDQEASFDIAVIGAPFDTSVAYRPGARFGPRAIRSASQRQIPSRGFNPVQGINPYQNWATFLDCGDIPITPFDNAVAFTQMTEAYRDLLRRPARTQPTAATPGVKGKDGVYHPRLMTLGGDHSVALPALRALNEIYGPISVLHFDSHLDTWAPNNLAGYWSSAQSDFTHGSMFWIAHNEGLIANGTNIHAGLRSRIFGGDFADYDDDARQGFHYIETHEIDEIGVKGIADTIKQVVGDSLVYLSIDIDILEPGLAPGTGAPEPGGWTTREVKAILRSLTSLNIVGADVVEVAPQYDDAGESTAWAASDLIFEVFGLMVGKPLYPVDGYVERKTHNRAPRPNEQVVREGVKTEL</sequence>
<feature type="chain" id="PRO_5015643123" description="Agmatinase" evidence="6">
    <location>
        <begin position="21"/>
        <end position="414"/>
    </location>
</feature>
<feature type="binding site" evidence="4">
    <location>
        <position position="183"/>
    </location>
    <ligand>
        <name>Mn(2+)</name>
        <dbReference type="ChEBI" id="CHEBI:29035"/>
        <label>1</label>
    </ligand>
</feature>
<keyword evidence="3 5" id="KW-0378">Hydrolase</keyword>
<dbReference type="AlphaFoldDB" id="A0A2T3B8N6"/>